<name>A0A6A6WXE2_9PLEO</name>
<organism evidence="1 2">
    <name type="scientific">Melanomma pulvis-pyrius CBS 109.77</name>
    <dbReference type="NCBI Taxonomy" id="1314802"/>
    <lineage>
        <taxon>Eukaryota</taxon>
        <taxon>Fungi</taxon>
        <taxon>Dikarya</taxon>
        <taxon>Ascomycota</taxon>
        <taxon>Pezizomycotina</taxon>
        <taxon>Dothideomycetes</taxon>
        <taxon>Pleosporomycetidae</taxon>
        <taxon>Pleosporales</taxon>
        <taxon>Melanommataceae</taxon>
        <taxon>Melanomma</taxon>
    </lineage>
</organism>
<evidence type="ECO:0008006" key="3">
    <source>
        <dbReference type="Google" id="ProtNLM"/>
    </source>
</evidence>
<dbReference type="SUPFAM" id="SSF52047">
    <property type="entry name" value="RNI-like"/>
    <property type="match status" value="1"/>
</dbReference>
<evidence type="ECO:0000313" key="1">
    <source>
        <dbReference type="EMBL" id="KAF2788578.1"/>
    </source>
</evidence>
<dbReference type="Proteomes" id="UP000799757">
    <property type="component" value="Unassembled WGS sequence"/>
</dbReference>
<proteinExistence type="predicted"/>
<sequence length="488" mass="55785">MSLSGLPVELLVDIGSRIQSSSNNNHILVLALTCRKLYNTLRPWIQERISVTHGTHRYDLLIRTLRENPQYGNDVRHLVFSRSGDDHENDLAFFLTSFPALISLHIIPYWSMSTWVQHCFQIILSGNFQARRTIRNLSIQDPKYTVDTSLLFDLISFPQLEFLMICAKDGDLPFSSSTLASSNLKYLDMGRPRYINQREMTHSRLSELVSTCPHLTSLACNIPVDESAREYEHRIGTQRIFSVEGVGKILEPLANRLTTLHLRTTQRGWNGPVKHRRLYGSPSYAYHLDLSNFALLRELCVSAFCYFFSARPFPPKYGICELLPPSLERLEIEYPIAIPIFHPMDTVHTVVGNLRDGIEPTHPSILRDTLHESQYSWLNDFAFYTPIRLPKLRQVSLSEDEWCPTSWYPEYIVSTFQLPSKIAAAFKEVGVEYSAQIRTDRGGFLGSKGMRWAADLSSQKVSGFPAHPGWGLVDDLPRTKRTFCDAEL</sequence>
<dbReference type="AlphaFoldDB" id="A0A6A6WXE2"/>
<dbReference type="OrthoDB" id="3792203at2759"/>
<dbReference type="InterPro" id="IPR032675">
    <property type="entry name" value="LRR_dom_sf"/>
</dbReference>
<dbReference type="Gene3D" id="3.80.10.10">
    <property type="entry name" value="Ribonuclease Inhibitor"/>
    <property type="match status" value="1"/>
</dbReference>
<accession>A0A6A6WXE2</accession>
<reference evidence="1" key="1">
    <citation type="journal article" date="2020" name="Stud. Mycol.">
        <title>101 Dothideomycetes genomes: a test case for predicting lifestyles and emergence of pathogens.</title>
        <authorList>
            <person name="Haridas S."/>
            <person name="Albert R."/>
            <person name="Binder M."/>
            <person name="Bloem J."/>
            <person name="Labutti K."/>
            <person name="Salamov A."/>
            <person name="Andreopoulos B."/>
            <person name="Baker S."/>
            <person name="Barry K."/>
            <person name="Bills G."/>
            <person name="Bluhm B."/>
            <person name="Cannon C."/>
            <person name="Castanera R."/>
            <person name="Culley D."/>
            <person name="Daum C."/>
            <person name="Ezra D."/>
            <person name="Gonzalez J."/>
            <person name="Henrissat B."/>
            <person name="Kuo A."/>
            <person name="Liang C."/>
            <person name="Lipzen A."/>
            <person name="Lutzoni F."/>
            <person name="Magnuson J."/>
            <person name="Mondo S."/>
            <person name="Nolan M."/>
            <person name="Ohm R."/>
            <person name="Pangilinan J."/>
            <person name="Park H.-J."/>
            <person name="Ramirez L."/>
            <person name="Alfaro M."/>
            <person name="Sun H."/>
            <person name="Tritt A."/>
            <person name="Yoshinaga Y."/>
            <person name="Zwiers L.-H."/>
            <person name="Turgeon B."/>
            <person name="Goodwin S."/>
            <person name="Spatafora J."/>
            <person name="Crous P."/>
            <person name="Grigoriev I."/>
        </authorList>
    </citation>
    <scope>NUCLEOTIDE SEQUENCE</scope>
    <source>
        <strain evidence="1">CBS 109.77</strain>
    </source>
</reference>
<protein>
    <recommendedName>
        <fullName evidence="3">F-box domain-containing protein</fullName>
    </recommendedName>
</protein>
<dbReference type="EMBL" id="MU002204">
    <property type="protein sequence ID" value="KAF2788578.1"/>
    <property type="molecule type" value="Genomic_DNA"/>
</dbReference>
<gene>
    <name evidence="1" type="ORF">K505DRAFT_378808</name>
</gene>
<evidence type="ECO:0000313" key="2">
    <source>
        <dbReference type="Proteomes" id="UP000799757"/>
    </source>
</evidence>
<keyword evidence="2" id="KW-1185">Reference proteome</keyword>